<reference evidence="1" key="1">
    <citation type="submission" date="2020-05" db="EMBL/GenBank/DDBJ databases">
        <authorList>
            <person name="Chiriac C."/>
            <person name="Salcher M."/>
            <person name="Ghai R."/>
            <person name="Kavagutti S V."/>
        </authorList>
    </citation>
    <scope>NUCLEOTIDE SEQUENCE</scope>
</reference>
<protein>
    <submittedName>
        <fullName evidence="1">Unannotated protein</fullName>
    </submittedName>
</protein>
<dbReference type="AlphaFoldDB" id="A0A6J6YUP7"/>
<dbReference type="EMBL" id="CAFAAV010000041">
    <property type="protein sequence ID" value="CAB4810938.1"/>
    <property type="molecule type" value="Genomic_DNA"/>
</dbReference>
<name>A0A6J6YUP7_9ZZZZ</name>
<proteinExistence type="predicted"/>
<gene>
    <name evidence="1" type="ORF">UFOPK3099_00736</name>
</gene>
<evidence type="ECO:0000313" key="1">
    <source>
        <dbReference type="EMBL" id="CAB4810938.1"/>
    </source>
</evidence>
<organism evidence="1">
    <name type="scientific">freshwater metagenome</name>
    <dbReference type="NCBI Taxonomy" id="449393"/>
    <lineage>
        <taxon>unclassified sequences</taxon>
        <taxon>metagenomes</taxon>
        <taxon>ecological metagenomes</taxon>
    </lineage>
</organism>
<sequence length="37" mass="3829">MLGIPARFIPQGSAEKILAQMGLDADGFVAAARDLLA</sequence>
<accession>A0A6J6YUP7</accession>